<evidence type="ECO:0000256" key="1">
    <source>
        <dbReference type="SAM" id="Phobius"/>
    </source>
</evidence>
<feature type="transmembrane region" description="Helical" evidence="1">
    <location>
        <begin position="77"/>
        <end position="99"/>
    </location>
</feature>
<dbReference type="AlphaFoldDB" id="A0AAD5JQ04"/>
<name>A0AAD5JQ04_9FUNG</name>
<feature type="transmembrane region" description="Helical" evidence="1">
    <location>
        <begin position="7"/>
        <end position="27"/>
    </location>
</feature>
<keyword evidence="1" id="KW-0812">Transmembrane</keyword>
<sequence>MLSPITIIIIINLCLIIIYHMYHFMYVQKKVPHRFRGEVLQWKVRGIILLFLVSLTRKKRVSPSIIIMYLCKCATDCLALGNFDLFAFVNMDVLIIIIINHR</sequence>
<accession>A0AAD5JQ04</accession>
<protein>
    <submittedName>
        <fullName evidence="2">Uncharacterized protein</fullName>
    </submittedName>
</protein>
<gene>
    <name evidence="2" type="ORF">BDA99DRAFT_525191</name>
</gene>
<reference evidence="2" key="1">
    <citation type="journal article" date="2022" name="IScience">
        <title>Evolution of zygomycete secretomes and the origins of terrestrial fungal ecologies.</title>
        <authorList>
            <person name="Chang Y."/>
            <person name="Wang Y."/>
            <person name="Mondo S."/>
            <person name="Ahrendt S."/>
            <person name="Andreopoulos W."/>
            <person name="Barry K."/>
            <person name="Beard J."/>
            <person name="Benny G.L."/>
            <person name="Blankenship S."/>
            <person name="Bonito G."/>
            <person name="Cuomo C."/>
            <person name="Desiro A."/>
            <person name="Gervers K.A."/>
            <person name="Hundley H."/>
            <person name="Kuo A."/>
            <person name="LaButti K."/>
            <person name="Lang B.F."/>
            <person name="Lipzen A."/>
            <person name="O'Donnell K."/>
            <person name="Pangilinan J."/>
            <person name="Reynolds N."/>
            <person name="Sandor L."/>
            <person name="Smith M.E."/>
            <person name="Tsang A."/>
            <person name="Grigoriev I.V."/>
            <person name="Stajich J.E."/>
            <person name="Spatafora J.W."/>
        </authorList>
    </citation>
    <scope>NUCLEOTIDE SEQUENCE</scope>
    <source>
        <strain evidence="2">RSA 2281</strain>
    </source>
</reference>
<keyword evidence="3" id="KW-1185">Reference proteome</keyword>
<comment type="caution">
    <text evidence="2">The sequence shown here is derived from an EMBL/GenBank/DDBJ whole genome shotgun (WGS) entry which is preliminary data.</text>
</comment>
<keyword evidence="1" id="KW-1133">Transmembrane helix</keyword>
<organism evidence="2 3">
    <name type="scientific">Phascolomyces articulosus</name>
    <dbReference type="NCBI Taxonomy" id="60185"/>
    <lineage>
        <taxon>Eukaryota</taxon>
        <taxon>Fungi</taxon>
        <taxon>Fungi incertae sedis</taxon>
        <taxon>Mucoromycota</taxon>
        <taxon>Mucoromycotina</taxon>
        <taxon>Mucoromycetes</taxon>
        <taxon>Mucorales</taxon>
        <taxon>Lichtheimiaceae</taxon>
        <taxon>Phascolomyces</taxon>
    </lineage>
</organism>
<evidence type="ECO:0000313" key="2">
    <source>
        <dbReference type="EMBL" id="KAI9248242.1"/>
    </source>
</evidence>
<dbReference type="EMBL" id="JAIXMP010000039">
    <property type="protein sequence ID" value="KAI9248242.1"/>
    <property type="molecule type" value="Genomic_DNA"/>
</dbReference>
<evidence type="ECO:0000313" key="3">
    <source>
        <dbReference type="Proteomes" id="UP001209540"/>
    </source>
</evidence>
<keyword evidence="1" id="KW-0472">Membrane</keyword>
<proteinExistence type="predicted"/>
<reference evidence="2" key="2">
    <citation type="submission" date="2023-02" db="EMBL/GenBank/DDBJ databases">
        <authorList>
            <consortium name="DOE Joint Genome Institute"/>
            <person name="Mondo S.J."/>
            <person name="Chang Y."/>
            <person name="Wang Y."/>
            <person name="Ahrendt S."/>
            <person name="Andreopoulos W."/>
            <person name="Barry K."/>
            <person name="Beard J."/>
            <person name="Benny G.L."/>
            <person name="Blankenship S."/>
            <person name="Bonito G."/>
            <person name="Cuomo C."/>
            <person name="Desiro A."/>
            <person name="Gervers K.A."/>
            <person name="Hundley H."/>
            <person name="Kuo A."/>
            <person name="LaButti K."/>
            <person name="Lang B.F."/>
            <person name="Lipzen A."/>
            <person name="O'Donnell K."/>
            <person name="Pangilinan J."/>
            <person name="Reynolds N."/>
            <person name="Sandor L."/>
            <person name="Smith M.W."/>
            <person name="Tsang A."/>
            <person name="Grigoriev I.V."/>
            <person name="Stajich J.E."/>
            <person name="Spatafora J.W."/>
        </authorList>
    </citation>
    <scope>NUCLEOTIDE SEQUENCE</scope>
    <source>
        <strain evidence="2">RSA 2281</strain>
    </source>
</reference>
<dbReference type="Proteomes" id="UP001209540">
    <property type="component" value="Unassembled WGS sequence"/>
</dbReference>